<gene>
    <name evidence="1" type="ORF">GCM10009839_14340</name>
</gene>
<name>A0ABN2TSK2_9ACTN</name>
<protein>
    <submittedName>
        <fullName evidence="1">Uncharacterized protein</fullName>
    </submittedName>
</protein>
<organism evidence="1 2">
    <name type="scientific">Catenulispora yoronensis</name>
    <dbReference type="NCBI Taxonomy" id="450799"/>
    <lineage>
        <taxon>Bacteria</taxon>
        <taxon>Bacillati</taxon>
        <taxon>Actinomycetota</taxon>
        <taxon>Actinomycetes</taxon>
        <taxon>Catenulisporales</taxon>
        <taxon>Catenulisporaceae</taxon>
        <taxon>Catenulispora</taxon>
    </lineage>
</organism>
<dbReference type="EMBL" id="BAAAQN010000006">
    <property type="protein sequence ID" value="GAA2019105.1"/>
    <property type="molecule type" value="Genomic_DNA"/>
</dbReference>
<reference evidence="1 2" key="1">
    <citation type="journal article" date="2019" name="Int. J. Syst. Evol. Microbiol.">
        <title>The Global Catalogue of Microorganisms (GCM) 10K type strain sequencing project: providing services to taxonomists for standard genome sequencing and annotation.</title>
        <authorList>
            <consortium name="The Broad Institute Genomics Platform"/>
            <consortium name="The Broad Institute Genome Sequencing Center for Infectious Disease"/>
            <person name="Wu L."/>
            <person name="Ma J."/>
        </authorList>
    </citation>
    <scope>NUCLEOTIDE SEQUENCE [LARGE SCALE GENOMIC DNA]</scope>
    <source>
        <strain evidence="1 2">JCM 16014</strain>
    </source>
</reference>
<comment type="caution">
    <text evidence="1">The sequence shown here is derived from an EMBL/GenBank/DDBJ whole genome shotgun (WGS) entry which is preliminary data.</text>
</comment>
<proteinExistence type="predicted"/>
<evidence type="ECO:0000313" key="2">
    <source>
        <dbReference type="Proteomes" id="UP001500751"/>
    </source>
</evidence>
<sequence length="517" mass="55563">MYVHSDGSPAAILPVLADIHHRAFFRDLHQMRTVLLKHTAGWSLLTADPAYAAKFAADRPGFLDVPGVGVARTEDDIDMTATGEDVYGYDYAYLFDLTDRSLSVHKDGMLIAVLTEAQWSPIGPPAPGRPELPVVAAEPIGELCLTGAVPTYTSAHISALMKHLDLADGDRLRIDDGGDLHGFFDAAQNTGLLPGQVWFVMDGEPESSEGGWIRLPDVMAMADVQTLFIEAADFNDDKMAEAEATDTATQVREVLEFMAARTASAAAALNKLTTPPPVHVLTVRRPGEAAHTYTFGGDPQVYTLDVPAGLDDNPHSAFAALTWTADQVATLHDWPLPLRLRAMLAIRRAVRCYPAARALANVLGAQHVDSAVVEHARFAAGHLPATVEDGQRQAALDAWLAVHIPAEPPITYSEACRRAATAQGLDPICEALREAGIGFGVDQTGGFCMLVNVPTGHDYYFGITATEDPDLDPAAHWLVVRYSSVEYDEGEVIGWSIPTAEVIALLHRDLSPAALAA</sequence>
<evidence type="ECO:0000313" key="1">
    <source>
        <dbReference type="EMBL" id="GAA2019105.1"/>
    </source>
</evidence>
<dbReference type="Proteomes" id="UP001500751">
    <property type="component" value="Unassembled WGS sequence"/>
</dbReference>
<keyword evidence="2" id="KW-1185">Reference proteome</keyword>
<accession>A0ABN2TSK2</accession>